<evidence type="ECO:0000313" key="15">
    <source>
        <dbReference type="Proteomes" id="UP001233999"/>
    </source>
</evidence>
<keyword evidence="12 13" id="KW-0472">Membrane</keyword>
<keyword evidence="9" id="KW-0560">Oxidoreductase</keyword>
<evidence type="ECO:0000256" key="1">
    <source>
        <dbReference type="ARBA" id="ARBA00001971"/>
    </source>
</evidence>
<dbReference type="AlphaFoldDB" id="A0AAD8A863"/>
<comment type="similarity">
    <text evidence="4">Belongs to the cytochrome P450 family.</text>
</comment>
<dbReference type="InterPro" id="IPR036396">
    <property type="entry name" value="Cyt_P450_sf"/>
</dbReference>
<comment type="caution">
    <text evidence="14">The sequence shown here is derived from an EMBL/GenBank/DDBJ whole genome shotgun (WGS) entry which is preliminary data.</text>
</comment>
<dbReference type="PANTHER" id="PTHR24292">
    <property type="entry name" value="CYTOCHROME P450"/>
    <property type="match status" value="1"/>
</dbReference>
<protein>
    <recommendedName>
        <fullName evidence="16">Cytochrome P450</fullName>
    </recommendedName>
</protein>
<dbReference type="GO" id="GO:0016705">
    <property type="term" value="F:oxidoreductase activity, acting on paired donors, with incorporation or reduction of molecular oxygen"/>
    <property type="evidence" value="ECO:0007669"/>
    <property type="project" value="InterPro"/>
</dbReference>
<evidence type="ECO:0000256" key="9">
    <source>
        <dbReference type="ARBA" id="ARBA00023002"/>
    </source>
</evidence>
<evidence type="ECO:0000256" key="2">
    <source>
        <dbReference type="ARBA" id="ARBA00004174"/>
    </source>
</evidence>
<name>A0AAD8A863_DIPPU</name>
<reference evidence="14" key="1">
    <citation type="journal article" date="2023" name="IScience">
        <title>Live-bearing cockroach genome reveals convergent evolutionary mechanisms linked to viviparity in insects and beyond.</title>
        <authorList>
            <person name="Fouks B."/>
            <person name="Harrison M.C."/>
            <person name="Mikhailova A.A."/>
            <person name="Marchal E."/>
            <person name="English S."/>
            <person name="Carruthers M."/>
            <person name="Jennings E.C."/>
            <person name="Chiamaka E.L."/>
            <person name="Frigard R.A."/>
            <person name="Pippel M."/>
            <person name="Attardo G.M."/>
            <person name="Benoit J.B."/>
            <person name="Bornberg-Bauer E."/>
            <person name="Tobe S.S."/>
        </authorList>
    </citation>
    <scope>NUCLEOTIDE SEQUENCE</scope>
    <source>
        <strain evidence="14">Stay&amp;Tobe</strain>
    </source>
</reference>
<evidence type="ECO:0000256" key="12">
    <source>
        <dbReference type="ARBA" id="ARBA00023136"/>
    </source>
</evidence>
<dbReference type="Proteomes" id="UP001233999">
    <property type="component" value="Unassembled WGS sequence"/>
</dbReference>
<keyword evidence="8" id="KW-0492">Microsome</keyword>
<reference evidence="14" key="2">
    <citation type="submission" date="2023-05" db="EMBL/GenBank/DDBJ databases">
        <authorList>
            <person name="Fouks B."/>
        </authorList>
    </citation>
    <scope>NUCLEOTIDE SEQUENCE</scope>
    <source>
        <strain evidence="14">Stay&amp;Tobe</strain>
        <tissue evidence="14">Testes</tissue>
    </source>
</reference>
<dbReference type="SUPFAM" id="SSF48264">
    <property type="entry name" value="Cytochrome P450"/>
    <property type="match status" value="1"/>
</dbReference>
<keyword evidence="10" id="KW-0408">Iron</keyword>
<dbReference type="InterPro" id="IPR001128">
    <property type="entry name" value="Cyt_P450"/>
</dbReference>
<organism evidence="14 15">
    <name type="scientific">Diploptera punctata</name>
    <name type="common">Pacific beetle cockroach</name>
    <dbReference type="NCBI Taxonomy" id="6984"/>
    <lineage>
        <taxon>Eukaryota</taxon>
        <taxon>Metazoa</taxon>
        <taxon>Ecdysozoa</taxon>
        <taxon>Arthropoda</taxon>
        <taxon>Hexapoda</taxon>
        <taxon>Insecta</taxon>
        <taxon>Pterygota</taxon>
        <taxon>Neoptera</taxon>
        <taxon>Polyneoptera</taxon>
        <taxon>Dictyoptera</taxon>
        <taxon>Blattodea</taxon>
        <taxon>Blaberoidea</taxon>
        <taxon>Blaberidae</taxon>
        <taxon>Diplopterinae</taxon>
        <taxon>Diploptera</taxon>
    </lineage>
</organism>
<dbReference type="GO" id="GO:0004497">
    <property type="term" value="F:monooxygenase activity"/>
    <property type="evidence" value="ECO:0007669"/>
    <property type="project" value="UniProtKB-KW"/>
</dbReference>
<keyword evidence="13" id="KW-0812">Transmembrane</keyword>
<evidence type="ECO:0000256" key="7">
    <source>
        <dbReference type="ARBA" id="ARBA00022824"/>
    </source>
</evidence>
<evidence type="ECO:0000313" key="14">
    <source>
        <dbReference type="EMBL" id="KAJ9594234.1"/>
    </source>
</evidence>
<dbReference type="EMBL" id="JASPKZ010003064">
    <property type="protein sequence ID" value="KAJ9594234.1"/>
    <property type="molecule type" value="Genomic_DNA"/>
</dbReference>
<evidence type="ECO:0008006" key="16">
    <source>
        <dbReference type="Google" id="ProtNLM"/>
    </source>
</evidence>
<dbReference type="PANTHER" id="PTHR24292:SF45">
    <property type="entry name" value="CYTOCHROME P450 6G1-RELATED"/>
    <property type="match status" value="1"/>
</dbReference>
<evidence type="ECO:0000256" key="13">
    <source>
        <dbReference type="SAM" id="Phobius"/>
    </source>
</evidence>
<evidence type="ECO:0000256" key="4">
    <source>
        <dbReference type="ARBA" id="ARBA00010617"/>
    </source>
</evidence>
<evidence type="ECO:0000256" key="11">
    <source>
        <dbReference type="ARBA" id="ARBA00023033"/>
    </source>
</evidence>
<keyword evidence="13" id="KW-1133">Transmembrane helix</keyword>
<accession>A0AAD8A863</accession>
<evidence type="ECO:0000256" key="10">
    <source>
        <dbReference type="ARBA" id="ARBA00023004"/>
    </source>
</evidence>
<feature type="non-terminal residue" evidence="14">
    <location>
        <position position="1"/>
    </location>
</feature>
<keyword evidence="5" id="KW-0349">Heme</keyword>
<evidence type="ECO:0000256" key="5">
    <source>
        <dbReference type="ARBA" id="ARBA00022617"/>
    </source>
</evidence>
<comment type="cofactor">
    <cofactor evidence="1">
        <name>heme</name>
        <dbReference type="ChEBI" id="CHEBI:30413"/>
    </cofactor>
</comment>
<feature type="transmembrane region" description="Helical" evidence="13">
    <location>
        <begin position="6"/>
        <end position="32"/>
    </location>
</feature>
<dbReference type="GO" id="GO:0020037">
    <property type="term" value="F:heme binding"/>
    <property type="evidence" value="ECO:0007669"/>
    <property type="project" value="InterPro"/>
</dbReference>
<evidence type="ECO:0000256" key="8">
    <source>
        <dbReference type="ARBA" id="ARBA00022848"/>
    </source>
</evidence>
<comment type="subcellular location">
    <subcellularLocation>
        <location evidence="3">Endoplasmic reticulum membrane</location>
        <topology evidence="3">Peripheral membrane protein</topology>
    </subcellularLocation>
    <subcellularLocation>
        <location evidence="2">Microsome membrane</location>
        <topology evidence="2">Peripheral membrane protein</topology>
    </subcellularLocation>
</comment>
<keyword evidence="15" id="KW-1185">Reference proteome</keyword>
<dbReference type="InterPro" id="IPR050476">
    <property type="entry name" value="Insect_CytP450_Detox"/>
</dbReference>
<keyword evidence="11" id="KW-0503">Monooxygenase</keyword>
<dbReference type="GO" id="GO:0005789">
    <property type="term" value="C:endoplasmic reticulum membrane"/>
    <property type="evidence" value="ECO:0007669"/>
    <property type="project" value="UniProtKB-SubCell"/>
</dbReference>
<keyword evidence="6" id="KW-0479">Metal-binding</keyword>
<dbReference type="Gene3D" id="1.10.630.10">
    <property type="entry name" value="Cytochrome P450"/>
    <property type="match status" value="1"/>
</dbReference>
<sequence length="153" mass="17153">IFRNIMVLLTGSAVCDTVLVLGVVAVAVYLYYAYKFTYWKKKGVPNPEPLPLVGNFLMPLLTKRSPGQILWDIYNSASNAPCVGFYIFGRPAILIKDPNLVRNVLVKDFNIFPDRHSSASEHDTLGSQNLFTLNGAPWKYLRVKLSPLLHLDA</sequence>
<proteinExistence type="inferred from homology"/>
<dbReference type="Pfam" id="PF00067">
    <property type="entry name" value="p450"/>
    <property type="match status" value="1"/>
</dbReference>
<gene>
    <name evidence="14" type="ORF">L9F63_014394</name>
</gene>
<dbReference type="GO" id="GO:0005506">
    <property type="term" value="F:iron ion binding"/>
    <property type="evidence" value="ECO:0007669"/>
    <property type="project" value="InterPro"/>
</dbReference>
<evidence type="ECO:0000256" key="3">
    <source>
        <dbReference type="ARBA" id="ARBA00004406"/>
    </source>
</evidence>
<evidence type="ECO:0000256" key="6">
    <source>
        <dbReference type="ARBA" id="ARBA00022723"/>
    </source>
</evidence>
<keyword evidence="7" id="KW-0256">Endoplasmic reticulum</keyword>